<dbReference type="GO" id="GO:0005770">
    <property type="term" value="C:late endosome"/>
    <property type="evidence" value="ECO:0007669"/>
    <property type="project" value="UniProtKB-SubCell"/>
</dbReference>
<dbReference type="Pfam" id="PF23556">
    <property type="entry name" value="TPR_Vps41"/>
    <property type="match status" value="1"/>
</dbReference>
<dbReference type="InterPro" id="IPR000547">
    <property type="entry name" value="Clathrin_H-chain/VPS_repeat"/>
</dbReference>
<evidence type="ECO:0000256" key="8">
    <source>
        <dbReference type="PROSITE-ProRule" id="PRU01006"/>
    </source>
</evidence>
<dbReference type="Gene3D" id="1.25.40.10">
    <property type="entry name" value="Tetratricopeptide repeat domain"/>
    <property type="match status" value="1"/>
</dbReference>
<keyword evidence="6" id="KW-0926">Vacuole</keyword>
<dbReference type="SUPFAM" id="SSF50978">
    <property type="entry name" value="WD40 repeat-like"/>
    <property type="match status" value="1"/>
</dbReference>
<dbReference type="GO" id="GO:0030136">
    <property type="term" value="C:clathrin-coated vesicle"/>
    <property type="evidence" value="ECO:0007669"/>
    <property type="project" value="UniProtKB-SubCell"/>
</dbReference>
<keyword evidence="7" id="KW-0479">Metal-binding</keyword>
<dbReference type="PIRSF" id="PIRSF028921">
    <property type="entry name" value="VPS41"/>
    <property type="match status" value="1"/>
</dbReference>
<dbReference type="EMBL" id="KE504146">
    <property type="protein sequence ID" value="EPT00886.1"/>
    <property type="molecule type" value="Genomic_DNA"/>
</dbReference>
<gene>
    <name evidence="10" type="ORF">FOMPIDRAFT_1162636</name>
</gene>
<dbReference type="STRING" id="743788.S8FHJ5"/>
<dbReference type="Gene3D" id="2.130.10.10">
    <property type="entry name" value="YVTN repeat-like/Quinoprotein amine dehydrogenase"/>
    <property type="match status" value="1"/>
</dbReference>
<dbReference type="Pfam" id="PF23411">
    <property type="entry name" value="Beta-prop_Vps41"/>
    <property type="match status" value="2"/>
</dbReference>
<dbReference type="SMART" id="SM00320">
    <property type="entry name" value="WD40"/>
    <property type="match status" value="1"/>
</dbReference>
<dbReference type="GO" id="GO:0034058">
    <property type="term" value="P:endosomal vesicle fusion"/>
    <property type="evidence" value="ECO:0007669"/>
    <property type="project" value="UniProtKB-UniRule"/>
</dbReference>
<evidence type="ECO:0000259" key="9">
    <source>
        <dbReference type="PROSITE" id="PS50089"/>
    </source>
</evidence>
<evidence type="ECO:0000256" key="5">
    <source>
        <dbReference type="ARBA" id="ARBA00022927"/>
    </source>
</evidence>
<reference evidence="10 11" key="1">
    <citation type="journal article" date="2012" name="Science">
        <title>The Paleozoic origin of enzymatic lignin decomposition reconstructed from 31 fungal genomes.</title>
        <authorList>
            <person name="Floudas D."/>
            <person name="Binder M."/>
            <person name="Riley R."/>
            <person name="Barry K."/>
            <person name="Blanchette R.A."/>
            <person name="Henrissat B."/>
            <person name="Martinez A.T."/>
            <person name="Otillar R."/>
            <person name="Spatafora J.W."/>
            <person name="Yadav J.S."/>
            <person name="Aerts A."/>
            <person name="Benoit I."/>
            <person name="Boyd A."/>
            <person name="Carlson A."/>
            <person name="Copeland A."/>
            <person name="Coutinho P.M."/>
            <person name="de Vries R.P."/>
            <person name="Ferreira P."/>
            <person name="Findley K."/>
            <person name="Foster B."/>
            <person name="Gaskell J."/>
            <person name="Glotzer D."/>
            <person name="Gorecki P."/>
            <person name="Heitman J."/>
            <person name="Hesse C."/>
            <person name="Hori C."/>
            <person name="Igarashi K."/>
            <person name="Jurgens J.A."/>
            <person name="Kallen N."/>
            <person name="Kersten P."/>
            <person name="Kohler A."/>
            <person name="Kuees U."/>
            <person name="Kumar T.K.A."/>
            <person name="Kuo A."/>
            <person name="LaButti K."/>
            <person name="Larrondo L.F."/>
            <person name="Lindquist E."/>
            <person name="Ling A."/>
            <person name="Lombard V."/>
            <person name="Lucas S."/>
            <person name="Lundell T."/>
            <person name="Martin R."/>
            <person name="McLaughlin D.J."/>
            <person name="Morgenstern I."/>
            <person name="Morin E."/>
            <person name="Murat C."/>
            <person name="Nagy L.G."/>
            <person name="Nolan M."/>
            <person name="Ohm R.A."/>
            <person name="Patyshakuliyeva A."/>
            <person name="Rokas A."/>
            <person name="Ruiz-Duenas F.J."/>
            <person name="Sabat G."/>
            <person name="Salamov A."/>
            <person name="Samejima M."/>
            <person name="Schmutz J."/>
            <person name="Slot J.C."/>
            <person name="St John F."/>
            <person name="Stenlid J."/>
            <person name="Sun H."/>
            <person name="Sun S."/>
            <person name="Syed K."/>
            <person name="Tsang A."/>
            <person name="Wiebenga A."/>
            <person name="Young D."/>
            <person name="Pisabarro A."/>
            <person name="Eastwood D.C."/>
            <person name="Martin F."/>
            <person name="Cullen D."/>
            <person name="Grigoriev I.V."/>
            <person name="Hibbett D.S."/>
        </authorList>
    </citation>
    <scope>NUCLEOTIDE SEQUENCE</scope>
    <source>
        <strain evidence="11">FP-58527</strain>
    </source>
</reference>
<evidence type="ECO:0000256" key="4">
    <source>
        <dbReference type="ARBA" id="ARBA00022448"/>
    </source>
</evidence>
<comment type="similarity">
    <text evidence="3 6">Belongs to the VPS41 family.</text>
</comment>
<dbReference type="FunCoup" id="S8FHJ5">
    <property type="interactions" value="300"/>
</dbReference>
<dbReference type="eggNOG" id="KOG2066">
    <property type="taxonomic scope" value="Eukaryota"/>
</dbReference>
<keyword evidence="7" id="KW-0862">Zinc</keyword>
<dbReference type="GO" id="GO:0009267">
    <property type="term" value="P:cellular response to starvation"/>
    <property type="evidence" value="ECO:0007669"/>
    <property type="project" value="TreeGrafter"/>
</dbReference>
<evidence type="ECO:0000313" key="10">
    <source>
        <dbReference type="EMBL" id="EPT00886.1"/>
    </source>
</evidence>
<sequence length="887" mass="99404">MLHILTLTGELVKSFQPHSASVTDIAIDSTGDWVATASLDGQVVLHSVSTPESHTFDMKRSLRTVALEPNFAKSSTRSLVCGGMAGSLVLHEKGWLGYRETILHSGEGPVWEVRWRGRLIAWANDLGVKIYDTVSQTRITYIDRPPDSPRADLFKCTLHWQDDSTLLIAWADQIKVARVRARPRTPTVSASANLPPYLVDITAFFQLDCMVAGIVPHPLGSSPSSAGVFASDAASVTSHGSSVHRTAAPPSLTAFLILAYTSPDTSLLLGNEITEDRAEQARKAAERPELRIVSRAGEELTADALGIVGYERWGCNDYVFVEVDAAVGDRYYIVLSPRDIVVVRPRDWRDHVAWLVERQMYEEALEEIERQAAMGVSAGPGQDAVDAVHVGQRYIEHLVSQGDWVKAARLCPKVCGQDPKRWEDWIFLFAQKHQLQAIIPYVPTDSPTLGHLVYEMILAYFLAHDRQALLRMIQSWPKEIYDVPAVIVAVQAELDRAPSSSSMKTAAPETVPLMECLAELYTMNRQPGKALPYFLRLRRPNVFDLIRENNLFTAVQDQALLLVEFDHELIEKRRKEGEDIRPEQSRAIELLVDHIHSIPIGRVVQQLRGRADYLYLYLDALFHKDPHLTSDFADLQVKLCAEHAPDRLMAFLRSSNYYSLEGAYNVCKERDMVPEMVFLLGRMGNNKQALTLIIERLGDVNRAIDFAREQHDDDLWEDLLRYSETRPLFIRGLLENVGAEINPIRLIRRIKNGLEIPGLRGALIKILHDFNLQVSLLEGCQTILDGDCAELAQTLYRNQTNGFFLNPQTLCPICTQGLQQRPHGLTLLYLCRHVVHASCVSPDEPLHEWVEHSAGGIGGKIAFAAMVRARINTGCPVCRQKGEGRLP</sequence>
<dbReference type="GO" id="GO:0016236">
    <property type="term" value="P:macroautophagy"/>
    <property type="evidence" value="ECO:0007669"/>
    <property type="project" value="TreeGrafter"/>
</dbReference>
<evidence type="ECO:0000256" key="2">
    <source>
        <dbReference type="ARBA" id="ARBA00004603"/>
    </source>
</evidence>
<dbReference type="Gene3D" id="3.30.40.10">
    <property type="entry name" value="Zinc/RING finger domain, C3HC4 (zinc finger)"/>
    <property type="match status" value="1"/>
</dbReference>
<evidence type="ECO:0000313" key="11">
    <source>
        <dbReference type="Proteomes" id="UP000015241"/>
    </source>
</evidence>
<dbReference type="OrthoDB" id="244107at2759"/>
<evidence type="ECO:0000256" key="7">
    <source>
        <dbReference type="PROSITE-ProRule" id="PRU00175"/>
    </source>
</evidence>
<dbReference type="InterPro" id="IPR057780">
    <property type="entry name" value="Beta-prop_Vps41"/>
</dbReference>
<name>S8FHJ5_FOMSC</name>
<dbReference type="PROSITE" id="PS50236">
    <property type="entry name" value="CHCR"/>
    <property type="match status" value="1"/>
</dbReference>
<keyword evidence="4 6" id="KW-0813">Transport</keyword>
<keyword evidence="11" id="KW-1185">Reference proteome</keyword>
<dbReference type="HOGENOM" id="CLU_001285_2_2_1"/>
<protein>
    <recommendedName>
        <fullName evidence="6">Vacuolar protein sorting-associated protein 41</fullName>
    </recommendedName>
</protein>
<dbReference type="InterPro" id="IPR036322">
    <property type="entry name" value="WD40_repeat_dom_sf"/>
</dbReference>
<organism evidence="10 11">
    <name type="scientific">Fomitopsis schrenkii</name>
    <name type="common">Brown rot fungus</name>
    <dbReference type="NCBI Taxonomy" id="2126942"/>
    <lineage>
        <taxon>Eukaryota</taxon>
        <taxon>Fungi</taxon>
        <taxon>Dikarya</taxon>
        <taxon>Basidiomycota</taxon>
        <taxon>Agaricomycotina</taxon>
        <taxon>Agaricomycetes</taxon>
        <taxon>Polyporales</taxon>
        <taxon>Fomitopsis</taxon>
    </lineage>
</organism>
<accession>S8FHJ5</accession>
<dbReference type="GO" id="GO:0000329">
    <property type="term" value="C:fungal-type vacuole membrane"/>
    <property type="evidence" value="ECO:0007669"/>
    <property type="project" value="UniProtKB-UniRule"/>
</dbReference>
<dbReference type="InParanoid" id="S8FHJ5"/>
<dbReference type="PROSITE" id="PS50089">
    <property type="entry name" value="ZF_RING_2"/>
    <property type="match status" value="1"/>
</dbReference>
<dbReference type="InterPro" id="IPR045111">
    <property type="entry name" value="Vps41/Vps8"/>
</dbReference>
<dbReference type="SMART" id="SM00184">
    <property type="entry name" value="RING"/>
    <property type="match status" value="1"/>
</dbReference>
<dbReference type="InterPro" id="IPR015943">
    <property type="entry name" value="WD40/YVTN_repeat-like_dom_sf"/>
</dbReference>
<proteinExistence type="inferred from homology"/>
<keyword evidence="5 6" id="KW-0653">Protein transport</keyword>
<evidence type="ECO:0000256" key="3">
    <source>
        <dbReference type="ARBA" id="ARBA00009582"/>
    </source>
</evidence>
<dbReference type="PANTHER" id="PTHR12616:SF1">
    <property type="entry name" value="VACUOLAR PROTEIN SORTING-ASSOCIATED PROTEIN 41 HOMOLOG"/>
    <property type="match status" value="1"/>
</dbReference>
<evidence type="ECO:0000256" key="1">
    <source>
        <dbReference type="ARBA" id="ARBA00004132"/>
    </source>
</evidence>
<dbReference type="InterPro" id="IPR001680">
    <property type="entry name" value="WD40_rpt"/>
</dbReference>
<dbReference type="GO" id="GO:0008270">
    <property type="term" value="F:zinc ion binding"/>
    <property type="evidence" value="ECO:0007669"/>
    <property type="project" value="UniProtKB-KW"/>
</dbReference>
<dbReference type="PANTHER" id="PTHR12616">
    <property type="entry name" value="VACUOLAR PROTEIN SORTING VPS41"/>
    <property type="match status" value="1"/>
</dbReference>
<dbReference type="GO" id="GO:0005794">
    <property type="term" value="C:Golgi apparatus"/>
    <property type="evidence" value="ECO:0007669"/>
    <property type="project" value="UniProtKB-SubCell"/>
</dbReference>
<dbReference type="FunFam" id="1.25.40.10:FF:000350">
    <property type="entry name" value="Vacuolar protein sorting-associated protein 41 homolog"/>
    <property type="match status" value="1"/>
</dbReference>
<dbReference type="InterPro" id="IPR016902">
    <property type="entry name" value="Vps41"/>
</dbReference>
<dbReference type="Proteomes" id="UP000015241">
    <property type="component" value="Unassembled WGS sequence"/>
</dbReference>
<evidence type="ECO:0000256" key="6">
    <source>
        <dbReference type="PIRNR" id="PIRNR028921"/>
    </source>
</evidence>
<feature type="domain" description="RING-type" evidence="9">
    <location>
        <begin position="811"/>
        <end position="879"/>
    </location>
</feature>
<dbReference type="AlphaFoldDB" id="S8FHJ5"/>
<feature type="repeat" description="CHCR" evidence="8">
    <location>
        <begin position="588"/>
        <end position="732"/>
    </location>
</feature>
<dbReference type="GO" id="GO:0030897">
    <property type="term" value="C:HOPS complex"/>
    <property type="evidence" value="ECO:0007669"/>
    <property type="project" value="UniProtKB-UniRule"/>
</dbReference>
<dbReference type="GO" id="GO:0006623">
    <property type="term" value="P:protein targeting to vacuole"/>
    <property type="evidence" value="ECO:0007669"/>
    <property type="project" value="InterPro"/>
</dbReference>
<dbReference type="InterPro" id="IPR011990">
    <property type="entry name" value="TPR-like_helical_dom_sf"/>
</dbReference>
<dbReference type="InterPro" id="IPR013083">
    <property type="entry name" value="Znf_RING/FYVE/PHD"/>
</dbReference>
<comment type="subcellular location">
    <subcellularLocation>
        <location evidence="1">Cytoplasmic vesicle</location>
        <location evidence="1">Clathrin-coated vesicle</location>
    </subcellularLocation>
    <subcellularLocation>
        <location evidence="2">Late endosome</location>
    </subcellularLocation>
    <subcellularLocation>
        <location evidence="6">Vacuole</location>
    </subcellularLocation>
</comment>
<dbReference type="InterPro" id="IPR001841">
    <property type="entry name" value="Znf_RING"/>
</dbReference>
<comment type="function">
    <text evidence="6">Required for vacuolar assembly and vacuolar traffic.</text>
</comment>
<keyword evidence="7" id="KW-0863">Zinc-finger</keyword>
<dbReference type="SMART" id="SM00299">
    <property type="entry name" value="CLH"/>
    <property type="match status" value="1"/>
</dbReference>